<dbReference type="SMART" id="SM01360">
    <property type="entry name" value="A2M"/>
    <property type="match status" value="1"/>
</dbReference>
<dbReference type="EMBL" id="SNRY01009599">
    <property type="protein sequence ID" value="KAA6306841.1"/>
    <property type="molecule type" value="Genomic_DNA"/>
</dbReference>
<feature type="domain" description="Alpha-2-macroglobulin" evidence="1">
    <location>
        <begin position="1"/>
        <end position="90"/>
    </location>
</feature>
<dbReference type="PANTHER" id="PTHR40094">
    <property type="entry name" value="ALPHA-2-MACROGLOBULIN HOMOLOG"/>
    <property type="match status" value="1"/>
</dbReference>
<accession>A0A5J4PDU1</accession>
<organism evidence="2">
    <name type="scientific">termite gut metagenome</name>
    <dbReference type="NCBI Taxonomy" id="433724"/>
    <lineage>
        <taxon>unclassified sequences</taxon>
        <taxon>metagenomes</taxon>
        <taxon>organismal metagenomes</taxon>
    </lineage>
</organism>
<dbReference type="InterPro" id="IPR001599">
    <property type="entry name" value="Macroglobln_a2"/>
</dbReference>
<feature type="non-terminal residue" evidence="2">
    <location>
        <position position="232"/>
    </location>
</feature>
<dbReference type="Gene3D" id="2.60.40.10">
    <property type="entry name" value="Immunoglobulins"/>
    <property type="match status" value="1"/>
</dbReference>
<evidence type="ECO:0000259" key="1">
    <source>
        <dbReference type="SMART" id="SM01360"/>
    </source>
</evidence>
<dbReference type="GO" id="GO:0004866">
    <property type="term" value="F:endopeptidase inhibitor activity"/>
    <property type="evidence" value="ECO:0007669"/>
    <property type="project" value="InterPro"/>
</dbReference>
<proteinExistence type="predicted"/>
<dbReference type="PANTHER" id="PTHR40094:SF1">
    <property type="entry name" value="UBIQUITIN DOMAIN-CONTAINING PROTEIN"/>
    <property type="match status" value="1"/>
</dbReference>
<comment type="caution">
    <text evidence="2">The sequence shown here is derived from an EMBL/GenBank/DDBJ whole genome shotgun (WGS) entry which is preliminary data.</text>
</comment>
<dbReference type="InterPro" id="IPR051802">
    <property type="entry name" value="YfhM-like"/>
</dbReference>
<evidence type="ECO:0000313" key="2">
    <source>
        <dbReference type="EMBL" id="KAA6306841.1"/>
    </source>
</evidence>
<sequence>AFFYPQLRTNENGEIVFSFTVPQSLTRWNFHGYAHTKGMLTGTIDGETVTSKDLMLTPNLPRFVRTGDKTSVAATVTNLTGKNLAGTVTFTLFDPMTEKVITTQKQAFTAETGTTTSASFLFTADSKQNVLGCRIVAQSGNFSDGEQHLLPVLSNQESITETLAMPIRGEEKKAFSIESLFNNNSKTATNRRLTIEFSANPAWYAVQALPALSQPTENNTVSLAAAYYANTL</sequence>
<gene>
    <name evidence="2" type="ORF">EZS27_041495</name>
</gene>
<dbReference type="Pfam" id="PF00207">
    <property type="entry name" value="A2M"/>
    <property type="match status" value="1"/>
</dbReference>
<reference evidence="2" key="1">
    <citation type="submission" date="2019-03" db="EMBL/GenBank/DDBJ databases">
        <title>Single cell metagenomics reveals metabolic interactions within the superorganism composed of flagellate Streblomastix strix and complex community of Bacteroidetes bacteria on its surface.</title>
        <authorList>
            <person name="Treitli S.C."/>
            <person name="Kolisko M."/>
            <person name="Husnik F."/>
            <person name="Keeling P."/>
            <person name="Hampl V."/>
        </authorList>
    </citation>
    <scope>NUCLEOTIDE SEQUENCE</scope>
    <source>
        <strain evidence="2">STM</strain>
    </source>
</reference>
<dbReference type="InterPro" id="IPR013783">
    <property type="entry name" value="Ig-like_fold"/>
</dbReference>
<protein>
    <recommendedName>
        <fullName evidence="1">Alpha-2-macroglobulin domain-containing protein</fullName>
    </recommendedName>
</protein>
<name>A0A5J4PDU1_9ZZZZ</name>
<feature type="non-terminal residue" evidence="2">
    <location>
        <position position="1"/>
    </location>
</feature>
<dbReference type="AlphaFoldDB" id="A0A5J4PDU1"/>